<dbReference type="InterPro" id="IPR018062">
    <property type="entry name" value="HTH_AraC-typ_CS"/>
</dbReference>
<dbReference type="Gene3D" id="1.10.10.60">
    <property type="entry name" value="Homeodomain-like"/>
    <property type="match status" value="2"/>
</dbReference>
<evidence type="ECO:0000259" key="4">
    <source>
        <dbReference type="PROSITE" id="PS01124"/>
    </source>
</evidence>
<protein>
    <submittedName>
        <fullName evidence="5">AraC family transcriptional regulator</fullName>
    </submittedName>
</protein>
<organism evidence="5 6">
    <name type="scientific">Roseofilum reptotaenium AO1-A</name>
    <dbReference type="NCBI Taxonomy" id="1925591"/>
    <lineage>
        <taxon>Bacteria</taxon>
        <taxon>Bacillati</taxon>
        <taxon>Cyanobacteriota</taxon>
        <taxon>Cyanophyceae</taxon>
        <taxon>Desertifilales</taxon>
        <taxon>Desertifilaceae</taxon>
        <taxon>Roseofilum</taxon>
    </lineage>
</organism>
<evidence type="ECO:0000256" key="3">
    <source>
        <dbReference type="ARBA" id="ARBA00023163"/>
    </source>
</evidence>
<dbReference type="InterPro" id="IPR009057">
    <property type="entry name" value="Homeodomain-like_sf"/>
</dbReference>
<dbReference type="InterPro" id="IPR020449">
    <property type="entry name" value="Tscrpt_reg_AraC-type_HTH"/>
</dbReference>
<evidence type="ECO:0000256" key="1">
    <source>
        <dbReference type="ARBA" id="ARBA00023015"/>
    </source>
</evidence>
<dbReference type="GO" id="GO:0003700">
    <property type="term" value="F:DNA-binding transcription factor activity"/>
    <property type="evidence" value="ECO:0007669"/>
    <property type="project" value="InterPro"/>
</dbReference>
<reference evidence="5" key="1">
    <citation type="submission" date="2016-10" db="EMBL/GenBank/DDBJ databases">
        <title>CRISPR-Cas defence system in Roseofilum reptotaenium: evidence of a bacteriophage-cyanobacterium arms race in the coral black band disease.</title>
        <authorList>
            <person name="Buerger P."/>
            <person name="Wood-Charlson E.M."/>
            <person name="Weynberg K.D."/>
            <person name="Willis B."/>
            <person name="Van Oppen M.J."/>
        </authorList>
    </citation>
    <scope>NUCLEOTIDE SEQUENCE [LARGE SCALE GENOMIC DNA]</scope>
    <source>
        <strain evidence="5">AO1-A</strain>
    </source>
</reference>
<evidence type="ECO:0000313" key="6">
    <source>
        <dbReference type="Proteomes" id="UP000183940"/>
    </source>
</evidence>
<dbReference type="PROSITE" id="PS00041">
    <property type="entry name" value="HTH_ARAC_FAMILY_1"/>
    <property type="match status" value="1"/>
</dbReference>
<keyword evidence="3" id="KW-0804">Transcription</keyword>
<feature type="domain" description="HTH araC/xylS-type" evidence="4">
    <location>
        <begin position="191"/>
        <end position="289"/>
    </location>
</feature>
<gene>
    <name evidence="5" type="ORF">BI308_22785</name>
</gene>
<dbReference type="SMART" id="SM00342">
    <property type="entry name" value="HTH_ARAC"/>
    <property type="match status" value="1"/>
</dbReference>
<dbReference type="InterPro" id="IPR018060">
    <property type="entry name" value="HTH_AraC"/>
</dbReference>
<dbReference type="PRINTS" id="PR00032">
    <property type="entry name" value="HTHARAC"/>
</dbReference>
<evidence type="ECO:0000313" key="5">
    <source>
        <dbReference type="EMBL" id="OJJ17390.1"/>
    </source>
</evidence>
<sequence length="291" mass="33706">MPKYQDIYPSEPLIQSIGLVRPTAADLLTLEYFEAEPASMPIDKYEQHHIILNLKEEPHRVENWRDGENRDFIYHKNEIIVTPAGVSSGWRWHVKTQCIIITLDPAKFESFAQIELGILLSTQQLKDLPQFLDEDITQSGVQLLEALQCQIGSQVMFESFARIFLTKLILKYGLQTEEYNFSKSFMAQQYKQVLNYIATYYGSNILLEDMAAQAGLSASHFSRLFKQTIGQSPYQFLMHYRIEQAKKMLDNPNTLMIDIAMNCGFSDQAHFCRVFKKIANLTPKQYRQKQV</sequence>
<name>A0A1L9QKR4_9CYAN</name>
<dbReference type="SUPFAM" id="SSF46689">
    <property type="entry name" value="Homeodomain-like"/>
    <property type="match status" value="2"/>
</dbReference>
<proteinExistence type="predicted"/>
<keyword evidence="2" id="KW-0238">DNA-binding</keyword>
<dbReference type="InterPro" id="IPR050204">
    <property type="entry name" value="AraC_XylS_family_regulators"/>
</dbReference>
<dbReference type="Pfam" id="PF12833">
    <property type="entry name" value="HTH_18"/>
    <property type="match status" value="1"/>
</dbReference>
<dbReference type="PROSITE" id="PS01124">
    <property type="entry name" value="HTH_ARAC_FAMILY_2"/>
    <property type="match status" value="1"/>
</dbReference>
<dbReference type="PANTHER" id="PTHR46796">
    <property type="entry name" value="HTH-TYPE TRANSCRIPTIONAL ACTIVATOR RHAS-RELATED"/>
    <property type="match status" value="1"/>
</dbReference>
<evidence type="ECO:0000256" key="2">
    <source>
        <dbReference type="ARBA" id="ARBA00023125"/>
    </source>
</evidence>
<dbReference type="AlphaFoldDB" id="A0A1L9QKR4"/>
<dbReference type="PANTHER" id="PTHR46796:SF6">
    <property type="entry name" value="ARAC SUBFAMILY"/>
    <property type="match status" value="1"/>
</dbReference>
<comment type="caution">
    <text evidence="5">The sequence shown here is derived from an EMBL/GenBank/DDBJ whole genome shotgun (WGS) entry which is preliminary data.</text>
</comment>
<keyword evidence="6" id="KW-1185">Reference proteome</keyword>
<dbReference type="GO" id="GO:0043565">
    <property type="term" value="F:sequence-specific DNA binding"/>
    <property type="evidence" value="ECO:0007669"/>
    <property type="project" value="InterPro"/>
</dbReference>
<keyword evidence="1" id="KW-0805">Transcription regulation</keyword>
<dbReference type="Proteomes" id="UP000183940">
    <property type="component" value="Unassembled WGS sequence"/>
</dbReference>
<accession>A0A1L9QKR4</accession>
<dbReference type="EMBL" id="MLAW01000059">
    <property type="protein sequence ID" value="OJJ17390.1"/>
    <property type="molecule type" value="Genomic_DNA"/>
</dbReference>
<dbReference type="STRING" id="1925591.BI308_22785"/>